<evidence type="ECO:0000313" key="3">
    <source>
        <dbReference type="Proteomes" id="UP000023152"/>
    </source>
</evidence>
<dbReference type="OrthoDB" id="2161780at2759"/>
<dbReference type="Proteomes" id="UP000023152">
    <property type="component" value="Unassembled WGS sequence"/>
</dbReference>
<reference evidence="2 3" key="1">
    <citation type="journal article" date="2013" name="Curr. Biol.">
        <title>The Genome of the Foraminiferan Reticulomyxa filosa.</title>
        <authorList>
            <person name="Glockner G."/>
            <person name="Hulsmann N."/>
            <person name="Schleicher M."/>
            <person name="Noegel A.A."/>
            <person name="Eichinger L."/>
            <person name="Gallinger C."/>
            <person name="Pawlowski J."/>
            <person name="Sierra R."/>
            <person name="Euteneuer U."/>
            <person name="Pillet L."/>
            <person name="Moustafa A."/>
            <person name="Platzer M."/>
            <person name="Groth M."/>
            <person name="Szafranski K."/>
            <person name="Schliwa M."/>
        </authorList>
    </citation>
    <scope>NUCLEOTIDE SEQUENCE [LARGE SCALE GENOMIC DNA]</scope>
</reference>
<name>X6NT69_RETFI</name>
<gene>
    <name evidence="2" type="ORF">RFI_07919</name>
</gene>
<sequence length="451" mass="51090">MEIEYSPLFRQSTTLTFIREDSRGDTSPPIFGFSDADFTQIFPLWHLLTTRSMGSMKARVDHALALCTHLKAQLSEHKNVFSTVMGPGASLPHLLWFQVLPISNEFDLTSFGLDHNSFQQYLMAWCANEMKQLHMSWKIYQDHMCFYFDPLQCAHSKAIEMDWIAQFVQKIVVEMNVLRECFLLRRVFQESLATHPELHWVDPVHVNDFVGLGAFRFVPPYFSDPSSQSVRILNTQLKNDLVKSSTTPNMYRLAADIHEYQVICVNPNTRIFEDKSVALIFDEIVSAVKALKFPEEVLAEMGRAVKMGIESVQSQVKEESAVDFNPDTLIRKIPLFGSIYGWILPSQKNSEQGAAGLSFDMISRDIKRTDFHTAQNTPSHHNADLDDYDEIHLNDNANGNGDDDAQEITTPSTLTNAINVISPAEPTKPPSDKHNSITEPLAPTQEPENLP</sequence>
<organism evidence="2 3">
    <name type="scientific">Reticulomyxa filosa</name>
    <dbReference type="NCBI Taxonomy" id="46433"/>
    <lineage>
        <taxon>Eukaryota</taxon>
        <taxon>Sar</taxon>
        <taxon>Rhizaria</taxon>
        <taxon>Retaria</taxon>
        <taxon>Foraminifera</taxon>
        <taxon>Monothalamids</taxon>
        <taxon>Reticulomyxidae</taxon>
        <taxon>Reticulomyxa</taxon>
    </lineage>
</organism>
<evidence type="ECO:0000313" key="2">
    <source>
        <dbReference type="EMBL" id="ETO29206.1"/>
    </source>
</evidence>
<protein>
    <submittedName>
        <fullName evidence="2">Uncharacterized protein</fullName>
    </submittedName>
</protein>
<proteinExistence type="predicted"/>
<keyword evidence="3" id="KW-1185">Reference proteome</keyword>
<dbReference type="AlphaFoldDB" id="X6NT69"/>
<dbReference type="EMBL" id="ASPP01006183">
    <property type="protein sequence ID" value="ETO29206.1"/>
    <property type="molecule type" value="Genomic_DNA"/>
</dbReference>
<feature type="compositionally biased region" description="Polar residues" evidence="1">
    <location>
        <begin position="407"/>
        <end position="419"/>
    </location>
</feature>
<accession>X6NT69</accession>
<evidence type="ECO:0000256" key="1">
    <source>
        <dbReference type="SAM" id="MobiDB-lite"/>
    </source>
</evidence>
<comment type="caution">
    <text evidence="2">The sequence shown here is derived from an EMBL/GenBank/DDBJ whole genome shotgun (WGS) entry which is preliminary data.</text>
</comment>
<feature type="region of interest" description="Disordered" evidence="1">
    <location>
        <begin position="372"/>
        <end position="451"/>
    </location>
</feature>